<dbReference type="EMBL" id="PQXK01000190">
    <property type="protein sequence ID" value="TGO34597.1"/>
    <property type="molecule type" value="Genomic_DNA"/>
</dbReference>
<dbReference type="Proteomes" id="UP000297814">
    <property type="component" value="Unassembled WGS sequence"/>
</dbReference>
<comment type="caution">
    <text evidence="1">The sequence shown here is derived from an EMBL/GenBank/DDBJ whole genome shotgun (WGS) entry which is preliminary data.</text>
</comment>
<protein>
    <submittedName>
        <fullName evidence="1">Uncharacterized protein</fullName>
    </submittedName>
</protein>
<accession>A0A4Z1GLH1</accession>
<dbReference type="AlphaFoldDB" id="A0A4Z1GLH1"/>
<evidence type="ECO:0000313" key="2">
    <source>
        <dbReference type="Proteomes" id="UP000297814"/>
    </source>
</evidence>
<gene>
    <name evidence="1" type="ORF">BHYA_0190g00150</name>
</gene>
<name>A0A4Z1GLH1_9HELO</name>
<proteinExistence type="predicted"/>
<reference evidence="1 2" key="1">
    <citation type="submission" date="2017-12" db="EMBL/GenBank/DDBJ databases">
        <title>Comparative genomics of Botrytis spp.</title>
        <authorList>
            <person name="Valero-Jimenez C.A."/>
            <person name="Tapia P."/>
            <person name="Veloso J."/>
            <person name="Silva-Moreno E."/>
            <person name="Staats M."/>
            <person name="Valdes J.H."/>
            <person name="Van Kan J.A.L."/>
        </authorList>
    </citation>
    <scope>NUCLEOTIDE SEQUENCE [LARGE SCALE GENOMIC DNA]</scope>
    <source>
        <strain evidence="1 2">Bh0001</strain>
    </source>
</reference>
<keyword evidence="2" id="KW-1185">Reference proteome</keyword>
<organism evidence="1 2">
    <name type="scientific">Botrytis hyacinthi</name>
    <dbReference type="NCBI Taxonomy" id="278943"/>
    <lineage>
        <taxon>Eukaryota</taxon>
        <taxon>Fungi</taxon>
        <taxon>Dikarya</taxon>
        <taxon>Ascomycota</taxon>
        <taxon>Pezizomycotina</taxon>
        <taxon>Leotiomycetes</taxon>
        <taxon>Helotiales</taxon>
        <taxon>Sclerotiniaceae</taxon>
        <taxon>Botrytis</taxon>
    </lineage>
</organism>
<sequence>MNSSKVYRQRRSNLKVEVDKRIHLLKERVRNQDLRTVVISTLRSFYAVRIANTYVDEATNRFASKGLTRKDIDKYP</sequence>
<evidence type="ECO:0000313" key="1">
    <source>
        <dbReference type="EMBL" id="TGO34597.1"/>
    </source>
</evidence>